<comment type="subunit">
    <text evidence="7">Component of a multi-subunit COQ enzyme complex, composed of at least COQ3, COQ4, COQ5, COQ6, COQ7 and COQ9.</text>
</comment>
<organism evidence="9 10">
    <name type="scientific">Rhodotorula paludigena</name>
    <dbReference type="NCBI Taxonomy" id="86838"/>
    <lineage>
        <taxon>Eukaryota</taxon>
        <taxon>Fungi</taxon>
        <taxon>Dikarya</taxon>
        <taxon>Basidiomycota</taxon>
        <taxon>Pucciniomycotina</taxon>
        <taxon>Microbotryomycetes</taxon>
        <taxon>Sporidiobolales</taxon>
        <taxon>Sporidiobolaceae</taxon>
        <taxon>Rhodotorula</taxon>
    </lineage>
</organism>
<evidence type="ECO:0000256" key="2">
    <source>
        <dbReference type="ARBA" id="ARBA00022792"/>
    </source>
</evidence>
<comment type="catalytic activity">
    <reaction evidence="7">
        <text>a 4-hydroxy-3-methoxy-5-(all-trans-polyprenyl)benzoate + H(+) = a 2-methoxy-6-(all-trans-polyprenyl)phenol + CO2</text>
        <dbReference type="Rhea" id="RHEA:81179"/>
        <dbReference type="Rhea" id="RHEA-COMP:9551"/>
        <dbReference type="Rhea" id="RHEA-COMP:10931"/>
        <dbReference type="ChEBI" id="CHEBI:15378"/>
        <dbReference type="ChEBI" id="CHEBI:16526"/>
        <dbReference type="ChEBI" id="CHEBI:62731"/>
        <dbReference type="ChEBI" id="CHEBI:84443"/>
        <dbReference type="EC" id="4.1.1.130"/>
    </reaction>
</comment>
<keyword evidence="1 7" id="KW-0831">Ubiquinone biosynthesis</keyword>
<keyword evidence="10" id="KW-1185">Reference proteome</keyword>
<dbReference type="Pfam" id="PF05019">
    <property type="entry name" value="Coq4"/>
    <property type="match status" value="1"/>
</dbReference>
<evidence type="ECO:0000256" key="6">
    <source>
        <dbReference type="ARBA" id="ARBA00081568"/>
    </source>
</evidence>
<comment type="subcellular location">
    <subcellularLocation>
        <location evidence="7">Mitochondrion inner membrane</location>
        <topology evidence="7">Peripheral membrane protein</topology>
        <orientation evidence="7">Matrix side</orientation>
    </subcellularLocation>
</comment>
<feature type="binding site" evidence="7">
    <location>
        <position position="185"/>
    </location>
    <ligand>
        <name>Zn(2+)</name>
        <dbReference type="ChEBI" id="CHEBI:29105"/>
    </ligand>
</feature>
<dbReference type="PANTHER" id="PTHR12922">
    <property type="entry name" value="UBIQUINONE BIOSYNTHESIS PROTEIN"/>
    <property type="match status" value="1"/>
</dbReference>
<dbReference type="EMBL" id="BQKY01000013">
    <property type="protein sequence ID" value="GJN93323.1"/>
    <property type="molecule type" value="Genomic_DNA"/>
</dbReference>
<keyword evidence="7" id="KW-0479">Metal-binding</keyword>
<comment type="cofactor">
    <cofactor evidence="7">
        <name>Zn(2+)</name>
        <dbReference type="ChEBI" id="CHEBI:29105"/>
    </cofactor>
</comment>
<keyword evidence="4 7" id="KW-0472">Membrane</keyword>
<dbReference type="HAMAP" id="MF_03111">
    <property type="entry name" value="Coq4"/>
    <property type="match status" value="1"/>
</dbReference>
<evidence type="ECO:0000256" key="5">
    <source>
        <dbReference type="ARBA" id="ARBA00023239"/>
    </source>
</evidence>
<feature type="binding site" evidence="7">
    <location>
        <position position="201"/>
    </location>
    <ligand>
        <name>Zn(2+)</name>
        <dbReference type="ChEBI" id="CHEBI:29105"/>
    </ligand>
</feature>
<feature type="region of interest" description="Disordered" evidence="8">
    <location>
        <begin position="36"/>
        <end position="55"/>
    </location>
</feature>
<keyword evidence="2 7" id="KW-0999">Mitochondrion inner membrane</keyword>
<evidence type="ECO:0000256" key="1">
    <source>
        <dbReference type="ARBA" id="ARBA00022688"/>
    </source>
</evidence>
<evidence type="ECO:0000256" key="7">
    <source>
        <dbReference type="HAMAP-Rule" id="MF_03111"/>
    </source>
</evidence>
<sequence>MQSCCSCSCTRTLSRSLATPLARRPHRPAPLVLATRAHSTASKPPPRAEDLPKAEGGLYPGHVPINLFQRGLLTVGSAIMGLIDTSRHDMIAVLSETSAPLPSLRRLQSIMRSTPSGRAILRDRPRITEESIDVEKLKELPEGSFGRAYYEWLRRNKVTPDTRDPVRYIPDPELAYLMQRYRESHDFYHVLLGFGVSLPAELVVKWFELSNFGLPVAALSGIFGPLRMDPDERARLWRTYGPWALRAGGRAECLIGVYWEKEWETPIAELRERYGVERPPVGFKKFREESRRHKAEKEAATGEVMPEYAQAGTPGV</sequence>
<evidence type="ECO:0000256" key="4">
    <source>
        <dbReference type="ARBA" id="ARBA00023136"/>
    </source>
</evidence>
<dbReference type="InterPro" id="IPR007715">
    <property type="entry name" value="Coq4"/>
</dbReference>
<evidence type="ECO:0000256" key="8">
    <source>
        <dbReference type="SAM" id="MobiDB-lite"/>
    </source>
</evidence>
<dbReference type="PANTHER" id="PTHR12922:SF7">
    <property type="entry name" value="UBIQUINONE BIOSYNTHESIS PROTEIN COQ4 HOMOLOG, MITOCHONDRIAL"/>
    <property type="match status" value="1"/>
</dbReference>
<reference evidence="9 10" key="1">
    <citation type="submission" date="2021-12" db="EMBL/GenBank/DDBJ databases">
        <title>High titer production of polyol ester of fatty acids by Rhodotorula paludigena BS15 towards product separation-free biomass refinery.</title>
        <authorList>
            <person name="Mano J."/>
            <person name="Ono H."/>
            <person name="Tanaka T."/>
            <person name="Naito K."/>
            <person name="Sushida H."/>
            <person name="Ike M."/>
            <person name="Tokuyasu K."/>
            <person name="Kitaoka M."/>
        </authorList>
    </citation>
    <scope>NUCLEOTIDE SEQUENCE [LARGE SCALE GENOMIC DNA]</scope>
    <source>
        <strain evidence="9 10">BS15</strain>
    </source>
</reference>
<feature type="compositionally biased region" description="Basic and acidic residues" evidence="8">
    <location>
        <begin position="289"/>
        <end position="300"/>
    </location>
</feature>
<evidence type="ECO:0000313" key="9">
    <source>
        <dbReference type="EMBL" id="GJN93323.1"/>
    </source>
</evidence>
<dbReference type="GO" id="GO:0008270">
    <property type="term" value="F:zinc ion binding"/>
    <property type="evidence" value="ECO:0007669"/>
    <property type="project" value="UniProtKB-UniRule"/>
</dbReference>
<feature type="binding site" evidence="7">
    <location>
        <position position="189"/>
    </location>
    <ligand>
        <name>Zn(2+)</name>
        <dbReference type="ChEBI" id="CHEBI:29105"/>
    </ligand>
</feature>
<comment type="caution">
    <text evidence="9">The sequence shown here is derived from an EMBL/GenBank/DDBJ whole genome shotgun (WGS) entry which is preliminary data.</text>
</comment>
<evidence type="ECO:0000313" key="10">
    <source>
        <dbReference type="Proteomes" id="UP001342314"/>
    </source>
</evidence>
<proteinExistence type="inferred from homology"/>
<dbReference type="Proteomes" id="UP001342314">
    <property type="component" value="Unassembled WGS sequence"/>
</dbReference>
<dbReference type="GO" id="GO:0120539">
    <property type="term" value="F:4-hydroxy-3-methoxy-5-polyprenylbenzoate decarboxylase activity"/>
    <property type="evidence" value="ECO:0007669"/>
    <property type="project" value="UniProtKB-EC"/>
</dbReference>
<dbReference type="AlphaFoldDB" id="A0AAV5GXT2"/>
<evidence type="ECO:0000256" key="3">
    <source>
        <dbReference type="ARBA" id="ARBA00023128"/>
    </source>
</evidence>
<gene>
    <name evidence="7" type="primary">COQ4</name>
    <name evidence="9" type="ORF">Rhopal_006370-T1</name>
</gene>
<dbReference type="InterPro" id="IPR027540">
    <property type="entry name" value="Coq4_euk"/>
</dbReference>
<comment type="function">
    <text evidence="7">Lyase that catalyzes the C1-decarboxylation of 4-hydroxy-3-methoxy-5-(all-trans-polyprenyl)benzoic acid into 2-methoxy-6-(all-trans-polyprenyl)phenol during ubiquinone biosynthesis.</text>
</comment>
<keyword evidence="7" id="KW-0862">Zinc</keyword>
<feature type="binding site" evidence="7">
    <location>
        <position position="186"/>
    </location>
    <ligand>
        <name>Zn(2+)</name>
        <dbReference type="ChEBI" id="CHEBI:29105"/>
    </ligand>
</feature>
<protein>
    <recommendedName>
        <fullName evidence="6">4-hydroxy-3-methoxy-5-polyprenylbenzoate decarboxylase</fullName>
    </recommendedName>
</protein>
<comment type="similarity">
    <text evidence="7">Belongs to the COQ4 family.</text>
</comment>
<keyword evidence="5 7" id="KW-0456">Lyase</keyword>
<comment type="pathway">
    <text evidence="7">Cofactor biosynthesis; ubiquinone biosynthesis.</text>
</comment>
<dbReference type="GO" id="GO:0031314">
    <property type="term" value="C:extrinsic component of mitochondrial inner membrane"/>
    <property type="evidence" value="ECO:0007669"/>
    <property type="project" value="UniProtKB-UniRule"/>
</dbReference>
<feature type="region of interest" description="Disordered" evidence="8">
    <location>
        <begin position="289"/>
        <end position="316"/>
    </location>
</feature>
<keyword evidence="3 7" id="KW-0496">Mitochondrion</keyword>
<name>A0AAV5GXT2_9BASI</name>
<accession>A0AAV5GXT2</accession>